<dbReference type="GO" id="GO:0005739">
    <property type="term" value="C:mitochondrion"/>
    <property type="evidence" value="ECO:0007669"/>
    <property type="project" value="TreeGrafter"/>
</dbReference>
<keyword evidence="6" id="KW-0547">Nucleotide-binding</keyword>
<evidence type="ECO:0000256" key="3">
    <source>
        <dbReference type="ARBA" id="ARBA00022679"/>
    </source>
</evidence>
<gene>
    <name evidence="10" type="ORF">THASP1DRAFT_33007</name>
</gene>
<dbReference type="STRING" id="78915.A0A4P9XHK3"/>
<dbReference type="EMBL" id="KZ993242">
    <property type="protein sequence ID" value="RKP05152.1"/>
    <property type="molecule type" value="Genomic_DNA"/>
</dbReference>
<evidence type="ECO:0000256" key="7">
    <source>
        <dbReference type="ARBA" id="ARBA00022840"/>
    </source>
</evidence>
<keyword evidence="3" id="KW-0808">Transferase</keyword>
<evidence type="ECO:0000256" key="4">
    <source>
        <dbReference type="ARBA" id="ARBA00022695"/>
    </source>
</evidence>
<reference evidence="11" key="1">
    <citation type="journal article" date="2018" name="Nat. Microbiol.">
        <title>Leveraging single-cell genomics to expand the fungal tree of life.</title>
        <authorList>
            <person name="Ahrendt S.R."/>
            <person name="Quandt C.A."/>
            <person name="Ciobanu D."/>
            <person name="Clum A."/>
            <person name="Salamov A."/>
            <person name="Andreopoulos B."/>
            <person name="Cheng J.F."/>
            <person name="Woyke T."/>
            <person name="Pelin A."/>
            <person name="Henrissat B."/>
            <person name="Reynolds N.K."/>
            <person name="Benny G.L."/>
            <person name="Smith M.E."/>
            <person name="James T.Y."/>
            <person name="Grigoriev I.V."/>
        </authorList>
    </citation>
    <scope>NUCLEOTIDE SEQUENCE [LARGE SCALE GENOMIC DNA]</scope>
    <source>
        <strain evidence="11">RSA 1356</strain>
    </source>
</reference>
<dbReference type="HAMAP" id="MF_00692">
    <property type="entry name" value="SelO"/>
    <property type="match status" value="1"/>
</dbReference>
<proteinExistence type="inferred from homology"/>
<keyword evidence="4" id="KW-0548">Nucleotidyltransferase</keyword>
<dbReference type="PANTHER" id="PTHR32057:SF14">
    <property type="entry name" value="PROTEIN ADENYLYLTRANSFERASE SELO, MITOCHONDRIAL"/>
    <property type="match status" value="1"/>
</dbReference>
<accession>A0A4P9XHK3</accession>
<dbReference type="GO" id="GO:0046872">
    <property type="term" value="F:metal ion binding"/>
    <property type="evidence" value="ECO:0007669"/>
    <property type="project" value="UniProtKB-KW"/>
</dbReference>
<evidence type="ECO:0000256" key="2">
    <source>
        <dbReference type="ARBA" id="ARBA00009747"/>
    </source>
</evidence>
<dbReference type="PANTHER" id="PTHR32057">
    <property type="entry name" value="PROTEIN ADENYLYLTRANSFERASE SELO, MITOCHONDRIAL"/>
    <property type="match status" value="1"/>
</dbReference>
<evidence type="ECO:0000256" key="9">
    <source>
        <dbReference type="ARBA" id="ARBA00031547"/>
    </source>
</evidence>
<evidence type="ECO:0000256" key="5">
    <source>
        <dbReference type="ARBA" id="ARBA00022723"/>
    </source>
</evidence>
<dbReference type="Proteomes" id="UP000271241">
    <property type="component" value="Unassembled WGS sequence"/>
</dbReference>
<dbReference type="GO" id="GO:0070733">
    <property type="term" value="F:AMPylase activity"/>
    <property type="evidence" value="ECO:0007669"/>
    <property type="project" value="TreeGrafter"/>
</dbReference>
<evidence type="ECO:0000256" key="6">
    <source>
        <dbReference type="ARBA" id="ARBA00022741"/>
    </source>
</evidence>
<keyword evidence="8" id="KW-0460">Magnesium</keyword>
<dbReference type="InterPro" id="IPR003846">
    <property type="entry name" value="SelO"/>
</dbReference>
<evidence type="ECO:0000256" key="1">
    <source>
        <dbReference type="ARBA" id="ARBA00001946"/>
    </source>
</evidence>
<organism evidence="10 11">
    <name type="scientific">Thamnocephalis sphaerospora</name>
    <dbReference type="NCBI Taxonomy" id="78915"/>
    <lineage>
        <taxon>Eukaryota</taxon>
        <taxon>Fungi</taxon>
        <taxon>Fungi incertae sedis</taxon>
        <taxon>Zoopagomycota</taxon>
        <taxon>Zoopagomycotina</taxon>
        <taxon>Zoopagomycetes</taxon>
        <taxon>Zoopagales</taxon>
        <taxon>Sigmoideomycetaceae</taxon>
        <taxon>Thamnocephalis</taxon>
    </lineage>
</organism>
<evidence type="ECO:0000313" key="11">
    <source>
        <dbReference type="Proteomes" id="UP000271241"/>
    </source>
</evidence>
<dbReference type="OrthoDB" id="10254721at2759"/>
<evidence type="ECO:0000313" key="10">
    <source>
        <dbReference type="EMBL" id="RKP05152.1"/>
    </source>
</evidence>
<keyword evidence="11" id="KW-1185">Reference proteome</keyword>
<comment type="similarity">
    <text evidence="2">Belongs to the SELO family.</text>
</comment>
<name>A0A4P9XHK3_9FUNG</name>
<comment type="cofactor">
    <cofactor evidence="1">
        <name>Mg(2+)</name>
        <dbReference type="ChEBI" id="CHEBI:18420"/>
    </cofactor>
</comment>
<evidence type="ECO:0000256" key="8">
    <source>
        <dbReference type="ARBA" id="ARBA00022842"/>
    </source>
</evidence>
<protein>
    <recommendedName>
        <fullName evidence="9">Selenoprotein O</fullName>
    </recommendedName>
</protein>
<dbReference type="GO" id="GO:0005524">
    <property type="term" value="F:ATP binding"/>
    <property type="evidence" value="ECO:0007669"/>
    <property type="project" value="UniProtKB-KW"/>
</dbReference>
<keyword evidence="5" id="KW-0479">Metal-binding</keyword>
<dbReference type="Pfam" id="PF02696">
    <property type="entry name" value="SelO"/>
    <property type="match status" value="1"/>
</dbReference>
<sequence>MTDKAATPTTASTRSTVNLNQLRPADTFTRALPGDTALSNSAKLFPEGAAPDTDGPVYNASLAEKLMRTARQVPDACWSYVRPEQQPNARLIGVSDSALQLVGLSAADAAANRTEYADVFSGNRLLPGSRPWAHRYGGHQFGYYAGQLGDGRAVSLGKCARWELQLKGSGKTPYSRFADGYAVYRSSIREFLCSEAMHALGVPTSRALTLVRTSREVLRETTEPGAVVCRAAPSWVRFGSFEVHYYRREWRALRALADHVIRYHYPELLVKDTALEEGKHNVYARWFQEVVRRTAHMVAAWQAVGYCHGVMNTDNMSILGITIDYGPFGFLDEYDPTWICNHSDTEASDLRRKAGRYSFENQPSIAAWNLACLARCLLHLMAPDAPVTVRPVEGADGAVEPAMFDESLLGEGDATPPATVEDTASDAWKERVKAGTAIADEILSSFKDTFMDAYADRMRPKLGLQTAQPDDLNVLVIPLLALLYHSRVDYTRFMRDLSNTPLDQVEQVLPKHAEKTTPDLEDGWKAWCAAYTDRVRAEYGTTTEGLAGQDDARQQQMRTANPKFVLRNWIAQECIQRAELGDDECVAELLQLVGTDRAFEEGDRMNQRYAGKVPEWGRGIQCSCSS</sequence>
<dbReference type="AlphaFoldDB" id="A0A4P9XHK3"/>
<keyword evidence="7" id="KW-0067">ATP-binding</keyword>